<gene>
    <name evidence="2" type="ORF">JCM19274_2242</name>
</gene>
<dbReference type="Proteomes" id="UP000029643">
    <property type="component" value="Unassembled WGS sequence"/>
</dbReference>
<evidence type="ECO:0000313" key="3">
    <source>
        <dbReference type="Proteomes" id="UP000029643"/>
    </source>
</evidence>
<reference evidence="2 3" key="1">
    <citation type="journal article" date="2014" name="Genome Announc.">
        <title>Draft Genome Sequences of Marine Flavobacterium Algibacter lectus Strains SS8 and NR4.</title>
        <authorList>
            <person name="Takatani N."/>
            <person name="Nakanishi M."/>
            <person name="Meirelles P."/>
            <person name="Mino S."/>
            <person name="Suda W."/>
            <person name="Oshima K."/>
            <person name="Hattori M."/>
            <person name="Ohkuma M."/>
            <person name="Hosokawa M."/>
            <person name="Miyashita K."/>
            <person name="Thompson F.L."/>
            <person name="Niwa A."/>
            <person name="Sawabe T."/>
            <person name="Sawabe T."/>
        </authorList>
    </citation>
    <scope>NUCLEOTIDE SEQUENCE [LARGE SCALE GENOMIC DNA]</scope>
    <source>
        <strain evidence="3">JCM19274</strain>
    </source>
</reference>
<evidence type="ECO:0000313" key="2">
    <source>
        <dbReference type="EMBL" id="GAL81068.1"/>
    </source>
</evidence>
<dbReference type="RefSeq" id="WP_042499417.1">
    <property type="nucleotide sequence ID" value="NZ_BBNU01000013.1"/>
</dbReference>
<dbReference type="AlphaFoldDB" id="A0A090WXU5"/>
<protein>
    <submittedName>
        <fullName evidence="2">Uncharacterized protein</fullName>
    </submittedName>
</protein>
<keyword evidence="1" id="KW-0472">Membrane</keyword>
<proteinExistence type="predicted"/>
<dbReference type="EMBL" id="BBNU01000013">
    <property type="protein sequence ID" value="GAL81068.1"/>
    <property type="molecule type" value="Genomic_DNA"/>
</dbReference>
<comment type="caution">
    <text evidence="2">The sequence shown here is derived from an EMBL/GenBank/DDBJ whole genome shotgun (WGS) entry which is preliminary data.</text>
</comment>
<sequence>MSLNLIKYTKLLRKKAVEYEQKDINGNASIGFREKYARKLISFLVPVVLLLFLKKGFPEIFISYVSTILSIFIGLFITALIFSFDKFYKKKDLSKASSQEKLIDVQSFNFSKQFSFITGYNIVLSILTLVLLSLNTLFPEISSINAFDYELNFEEIQIQEIFNFIQILVVYALRFLVLYWLTSIIYLTLFIISSMVNYMSLKIDEIAE</sequence>
<keyword evidence="1" id="KW-1133">Transmembrane helix</keyword>
<feature type="transmembrane region" description="Helical" evidence="1">
    <location>
        <begin position="171"/>
        <end position="192"/>
    </location>
</feature>
<organism evidence="2 3">
    <name type="scientific">Algibacter lectus</name>
    <dbReference type="NCBI Taxonomy" id="221126"/>
    <lineage>
        <taxon>Bacteria</taxon>
        <taxon>Pseudomonadati</taxon>
        <taxon>Bacteroidota</taxon>
        <taxon>Flavobacteriia</taxon>
        <taxon>Flavobacteriales</taxon>
        <taxon>Flavobacteriaceae</taxon>
        <taxon>Algibacter</taxon>
    </lineage>
</organism>
<accession>A0A090WXU5</accession>
<evidence type="ECO:0000256" key="1">
    <source>
        <dbReference type="SAM" id="Phobius"/>
    </source>
</evidence>
<keyword evidence="1" id="KW-0812">Transmembrane</keyword>
<feature type="transmembrane region" description="Helical" evidence="1">
    <location>
        <begin position="117"/>
        <end position="138"/>
    </location>
</feature>
<feature type="transmembrane region" description="Helical" evidence="1">
    <location>
        <begin position="60"/>
        <end position="84"/>
    </location>
</feature>
<name>A0A090WXU5_9FLAO</name>
<feature type="transmembrane region" description="Helical" evidence="1">
    <location>
        <begin position="36"/>
        <end position="54"/>
    </location>
</feature>